<dbReference type="Proteomes" id="UP000660745">
    <property type="component" value="Unassembled WGS sequence"/>
</dbReference>
<comment type="caution">
    <text evidence="2">The sequence shown here is derived from an EMBL/GenBank/DDBJ whole genome shotgun (WGS) entry which is preliminary data.</text>
</comment>
<reference evidence="2" key="1">
    <citation type="journal article" date="2014" name="Int. J. Syst. Evol. Microbiol.">
        <title>Complete genome sequence of Corynebacterium casei LMG S-19264T (=DSM 44701T), isolated from a smear-ripened cheese.</title>
        <authorList>
            <consortium name="US DOE Joint Genome Institute (JGI-PGF)"/>
            <person name="Walter F."/>
            <person name="Albersmeier A."/>
            <person name="Kalinowski J."/>
            <person name="Ruckert C."/>
        </authorList>
    </citation>
    <scope>NUCLEOTIDE SEQUENCE</scope>
    <source>
        <strain evidence="2">CGMCC 4.7430</strain>
    </source>
</reference>
<accession>A0A918EBH1</accession>
<name>A0A918EBH1_9ACTN</name>
<sequence length="142" mass="14955">MVHRADLVGVVGGVGVGDEIAPGGEHLDTGSAYGLEVLPSRDEVHLHSRPVECGPHIRADGAGAKNSDLHAFAPFSRRIVHSVYSMENFGSRSRRVTVVRHEPVVEALSWAAARRRAAGAPGGQESPWSSSSCPQGARQAGD</sequence>
<dbReference type="EMBL" id="BMNK01000029">
    <property type="protein sequence ID" value="GGP18367.1"/>
    <property type="molecule type" value="Genomic_DNA"/>
</dbReference>
<protein>
    <submittedName>
        <fullName evidence="2">Uncharacterized protein</fullName>
    </submittedName>
</protein>
<organism evidence="2 3">
    <name type="scientific">Nonomuraea glycinis</name>
    <dbReference type="NCBI Taxonomy" id="2047744"/>
    <lineage>
        <taxon>Bacteria</taxon>
        <taxon>Bacillati</taxon>
        <taxon>Actinomycetota</taxon>
        <taxon>Actinomycetes</taxon>
        <taxon>Streptosporangiales</taxon>
        <taxon>Streptosporangiaceae</taxon>
        <taxon>Nonomuraea</taxon>
    </lineage>
</organism>
<proteinExistence type="predicted"/>
<gene>
    <name evidence="2" type="ORF">GCM10012278_90330</name>
</gene>
<evidence type="ECO:0000313" key="2">
    <source>
        <dbReference type="EMBL" id="GGP18367.1"/>
    </source>
</evidence>
<evidence type="ECO:0000256" key="1">
    <source>
        <dbReference type="SAM" id="MobiDB-lite"/>
    </source>
</evidence>
<feature type="region of interest" description="Disordered" evidence="1">
    <location>
        <begin position="115"/>
        <end position="142"/>
    </location>
</feature>
<evidence type="ECO:0000313" key="3">
    <source>
        <dbReference type="Proteomes" id="UP000660745"/>
    </source>
</evidence>
<dbReference type="AlphaFoldDB" id="A0A918EBH1"/>
<keyword evidence="3" id="KW-1185">Reference proteome</keyword>
<reference evidence="2" key="2">
    <citation type="submission" date="2020-09" db="EMBL/GenBank/DDBJ databases">
        <authorList>
            <person name="Sun Q."/>
            <person name="Zhou Y."/>
        </authorList>
    </citation>
    <scope>NUCLEOTIDE SEQUENCE</scope>
    <source>
        <strain evidence="2">CGMCC 4.7430</strain>
    </source>
</reference>